<accession>A0A4Z1E7N7</accession>
<keyword evidence="3" id="KW-0238">DNA-binding</keyword>
<dbReference type="Gene3D" id="1.10.10.60">
    <property type="entry name" value="Homeodomain-like"/>
    <property type="match status" value="1"/>
</dbReference>
<keyword evidence="2" id="KW-0805">Transcription regulation</keyword>
<dbReference type="EMBL" id="RHPJ01000001">
    <property type="protein sequence ID" value="TGO06503.1"/>
    <property type="molecule type" value="Genomic_DNA"/>
</dbReference>
<dbReference type="GO" id="GO:0030246">
    <property type="term" value="F:carbohydrate binding"/>
    <property type="evidence" value="ECO:0007669"/>
    <property type="project" value="InterPro"/>
</dbReference>
<sequence length="363" mass="37461">MSSLVGGAPAGPTGPSGPPGTPASRPVFTHSEDQLRLMARVARMYHEHRMRQADIAAELHVSQPRVSRLLKRAVEVGIVHTIVSLPAGVHTDLEEELERAYGLQQAVVVDAGGSDDDVTPALGAATAEHLAATLIGGDTVGISSWSASLLAAVNAMRPFRQPVVDQVVQVVGGLGDPRVQMLAARLIGQFASTTGAEPVFMPTPGVLGTASARDSLMADPTVTTVMGLWPRLTVALVGIGSVEPSELLRMSGNVLGERERAALADAGAVGDICLRFFDARGRAVATELDDRVIGIAADELRRVPRRVGVAGGPRKYAAVRGALLGEWINVLVTDVATAQRLIADAAAGDAEAGDGAGGGPTPA</sequence>
<name>A0A4Z1E7N7_9MICO</name>
<dbReference type="RefSeq" id="WP_135848692.1">
    <property type="nucleotide sequence ID" value="NZ_RHPJ01000001.1"/>
</dbReference>
<dbReference type="PANTHER" id="PTHR34294">
    <property type="entry name" value="TRANSCRIPTIONAL REGULATOR-RELATED"/>
    <property type="match status" value="1"/>
</dbReference>
<evidence type="ECO:0000256" key="4">
    <source>
        <dbReference type="ARBA" id="ARBA00023163"/>
    </source>
</evidence>
<reference evidence="7 8" key="1">
    <citation type="submission" date="2018-11" db="EMBL/GenBank/DDBJ databases">
        <title>Complete genome sequencing of the Actinobacteria Serinibacter sp. K3-2.</title>
        <authorList>
            <person name="Rakitin A.L."/>
            <person name="Beletsky A.V."/>
            <person name="Mardanov A.V."/>
            <person name="Ravin N.V."/>
            <person name="Gromova A.S."/>
            <person name="Filippova S.N."/>
            <person name="Gal'Chenko V.F."/>
        </authorList>
    </citation>
    <scope>NUCLEOTIDE SEQUENCE [LARGE SCALE GENOMIC DNA]</scope>
    <source>
        <strain evidence="7 8">K3-2</strain>
    </source>
</reference>
<dbReference type="Pfam" id="PF04198">
    <property type="entry name" value="Sugar-bind"/>
    <property type="match status" value="1"/>
</dbReference>
<keyword evidence="4" id="KW-0804">Transcription</keyword>
<evidence type="ECO:0000256" key="2">
    <source>
        <dbReference type="ARBA" id="ARBA00023015"/>
    </source>
</evidence>
<evidence type="ECO:0000259" key="6">
    <source>
        <dbReference type="Pfam" id="PF04198"/>
    </source>
</evidence>
<dbReference type="PANTHER" id="PTHR34294:SF1">
    <property type="entry name" value="TRANSCRIPTIONAL REGULATOR LSRR"/>
    <property type="match status" value="1"/>
</dbReference>
<dbReference type="GO" id="GO:0003677">
    <property type="term" value="F:DNA binding"/>
    <property type="evidence" value="ECO:0007669"/>
    <property type="project" value="UniProtKB-KW"/>
</dbReference>
<dbReference type="Gene3D" id="3.40.50.1360">
    <property type="match status" value="1"/>
</dbReference>
<dbReference type="AlphaFoldDB" id="A0A4Z1E7N7"/>
<evidence type="ECO:0000256" key="1">
    <source>
        <dbReference type="ARBA" id="ARBA00010466"/>
    </source>
</evidence>
<evidence type="ECO:0000256" key="3">
    <source>
        <dbReference type="ARBA" id="ARBA00023125"/>
    </source>
</evidence>
<evidence type="ECO:0000313" key="7">
    <source>
        <dbReference type="EMBL" id="TGO06503.1"/>
    </source>
</evidence>
<dbReference type="InterPro" id="IPR051054">
    <property type="entry name" value="SorC_transcr_regulators"/>
</dbReference>
<protein>
    <recommendedName>
        <fullName evidence="6">Sugar-binding domain-containing protein</fullName>
    </recommendedName>
</protein>
<evidence type="ECO:0000313" key="8">
    <source>
        <dbReference type="Proteomes" id="UP000297318"/>
    </source>
</evidence>
<dbReference type="OrthoDB" id="186585at2"/>
<keyword evidence="8" id="KW-1185">Reference proteome</keyword>
<dbReference type="SUPFAM" id="SSF100950">
    <property type="entry name" value="NagB/RpiA/CoA transferase-like"/>
    <property type="match status" value="1"/>
</dbReference>
<comment type="similarity">
    <text evidence="1">Belongs to the SorC transcriptional regulatory family.</text>
</comment>
<organism evidence="7 8">
    <name type="scientific">Serinibacter arcticus</name>
    <dbReference type="NCBI Taxonomy" id="1655435"/>
    <lineage>
        <taxon>Bacteria</taxon>
        <taxon>Bacillati</taxon>
        <taxon>Actinomycetota</taxon>
        <taxon>Actinomycetes</taxon>
        <taxon>Micrococcales</taxon>
        <taxon>Beutenbergiaceae</taxon>
        <taxon>Serinibacter</taxon>
    </lineage>
</organism>
<evidence type="ECO:0000256" key="5">
    <source>
        <dbReference type="SAM" id="MobiDB-lite"/>
    </source>
</evidence>
<dbReference type="Proteomes" id="UP000297318">
    <property type="component" value="Unassembled WGS sequence"/>
</dbReference>
<proteinExistence type="inferred from homology"/>
<comment type="caution">
    <text evidence="7">The sequence shown here is derived from an EMBL/GenBank/DDBJ whole genome shotgun (WGS) entry which is preliminary data.</text>
</comment>
<dbReference type="InterPro" id="IPR007324">
    <property type="entry name" value="Sugar-bd_dom_put"/>
</dbReference>
<feature type="compositionally biased region" description="Low complexity" evidence="5">
    <location>
        <begin position="1"/>
        <end position="13"/>
    </location>
</feature>
<feature type="region of interest" description="Disordered" evidence="5">
    <location>
        <begin position="1"/>
        <end position="27"/>
    </location>
</feature>
<feature type="domain" description="Sugar-binding" evidence="6">
    <location>
        <begin position="91"/>
        <end position="342"/>
    </location>
</feature>
<dbReference type="InterPro" id="IPR037171">
    <property type="entry name" value="NagB/RpiA_transferase-like"/>
</dbReference>
<gene>
    <name evidence="7" type="ORF">SERN_0695</name>
</gene>